<accession>A0AAE8ZPE9</accession>
<sequence>MSNTKAQPTRHTLQADQENRAFGEKFEEAAAQDHTEQRLQKCVNLFPHIYNALRWSRGEEAVQKYETIKEVMDDFFGPAPFTEEEEEELVSRESVQEILDRFQELADRDARIRNQRVADNR</sequence>
<evidence type="ECO:0000313" key="1">
    <source>
        <dbReference type="EMBL" id="ULT81197.1"/>
    </source>
</evidence>
<dbReference type="EMBL" id="CP090896">
    <property type="protein sequence ID" value="ULT81202.1"/>
    <property type="molecule type" value="Genomic_DNA"/>
</dbReference>
<reference evidence="1 3" key="1">
    <citation type="submission" date="2022-05" db="EMBL/GenBank/DDBJ databases">
        <title>Chromosome-level reference genomes for two strains of Caenorhabditis briggsae: an improved platform for comparative genomics.</title>
        <authorList>
            <person name="Stevens L."/>
            <person name="Andersen E.C."/>
        </authorList>
    </citation>
    <scope>NUCLEOTIDE SEQUENCE [LARGE SCALE GENOMIC DNA]</scope>
    <source>
        <strain evidence="1">QX1410_ONT</strain>
        <tissue evidence="1">Whole-organism</tissue>
    </source>
</reference>
<gene>
    <name evidence="1" type="ORF">L3Y34_011226</name>
    <name evidence="2" type="ORF">L3Y34_011231</name>
</gene>
<dbReference type="Proteomes" id="UP000827892">
    <property type="component" value="Chromosome X"/>
</dbReference>
<evidence type="ECO:0000313" key="2">
    <source>
        <dbReference type="EMBL" id="ULT81202.1"/>
    </source>
</evidence>
<organism evidence="1 3">
    <name type="scientific">Caenorhabditis briggsae</name>
    <dbReference type="NCBI Taxonomy" id="6238"/>
    <lineage>
        <taxon>Eukaryota</taxon>
        <taxon>Metazoa</taxon>
        <taxon>Ecdysozoa</taxon>
        <taxon>Nematoda</taxon>
        <taxon>Chromadorea</taxon>
        <taxon>Rhabditida</taxon>
        <taxon>Rhabditina</taxon>
        <taxon>Rhabditomorpha</taxon>
        <taxon>Rhabditoidea</taxon>
        <taxon>Rhabditidae</taxon>
        <taxon>Peloderinae</taxon>
        <taxon>Caenorhabditis</taxon>
    </lineage>
</organism>
<evidence type="ECO:0000313" key="3">
    <source>
        <dbReference type="Proteomes" id="UP000827892"/>
    </source>
</evidence>
<proteinExistence type="predicted"/>
<protein>
    <submittedName>
        <fullName evidence="1">Uncharacterized protein</fullName>
    </submittedName>
</protein>
<dbReference type="AlphaFoldDB" id="A0AAE8ZPE9"/>
<name>A0AAE8ZPE9_CAEBR</name>
<dbReference type="EMBL" id="CP090896">
    <property type="protein sequence ID" value="ULT81197.1"/>
    <property type="molecule type" value="Genomic_DNA"/>
</dbReference>